<evidence type="ECO:0000256" key="11">
    <source>
        <dbReference type="SAM" id="Phobius"/>
    </source>
</evidence>
<evidence type="ECO:0000256" key="1">
    <source>
        <dbReference type="ARBA" id="ARBA00004651"/>
    </source>
</evidence>
<feature type="transmembrane region" description="Helical" evidence="11">
    <location>
        <begin position="114"/>
        <end position="137"/>
    </location>
</feature>
<evidence type="ECO:0000256" key="9">
    <source>
        <dbReference type="RuleBase" id="RU000688"/>
    </source>
</evidence>
<dbReference type="InterPro" id="IPR017452">
    <property type="entry name" value="GPCR_Rhodpsn_7TM"/>
</dbReference>
<dbReference type="GO" id="GO:0004930">
    <property type="term" value="F:G protein-coupled receptor activity"/>
    <property type="evidence" value="ECO:0007669"/>
    <property type="project" value="UniProtKB-KW"/>
</dbReference>
<evidence type="ECO:0000256" key="3">
    <source>
        <dbReference type="ARBA" id="ARBA00022692"/>
    </source>
</evidence>
<comment type="subcellular location">
    <subcellularLocation>
        <location evidence="1">Cell membrane</location>
        <topology evidence="1">Multi-pass membrane protein</topology>
    </subcellularLocation>
</comment>
<evidence type="ECO:0000256" key="2">
    <source>
        <dbReference type="ARBA" id="ARBA00022475"/>
    </source>
</evidence>
<dbReference type="Gene3D" id="1.20.1070.10">
    <property type="entry name" value="Rhodopsin 7-helix transmembrane proteins"/>
    <property type="match status" value="1"/>
</dbReference>
<keyword evidence="4 11" id="KW-1133">Transmembrane helix</keyword>
<dbReference type="PANTHER" id="PTHR22752:SF11">
    <property type="entry name" value="G-PROTEIN COUPLED RECEPTOR 62"/>
    <property type="match status" value="1"/>
</dbReference>
<reference evidence="14" key="1">
    <citation type="submission" date="2024-04" db="EMBL/GenBank/DDBJ databases">
        <title>Salinicola lusitanus LLJ914,a marine bacterium isolated from the Okinawa Trough.</title>
        <authorList>
            <person name="Li J."/>
        </authorList>
    </citation>
    <scope>NUCLEOTIDE SEQUENCE [LARGE SCALE GENOMIC DNA]</scope>
</reference>
<dbReference type="PROSITE" id="PS00237">
    <property type="entry name" value="G_PROTEIN_RECEP_F1_1"/>
    <property type="match status" value="1"/>
</dbReference>
<evidence type="ECO:0000256" key="6">
    <source>
        <dbReference type="ARBA" id="ARBA00023136"/>
    </source>
</evidence>
<dbReference type="PROSITE" id="PS50262">
    <property type="entry name" value="G_PROTEIN_RECEP_F1_2"/>
    <property type="match status" value="1"/>
</dbReference>
<comment type="caution">
    <text evidence="13">The sequence shown here is derived from an EMBL/GenBank/DDBJ whole genome shotgun (WGS) entry which is preliminary data.</text>
</comment>
<feature type="compositionally biased region" description="Polar residues" evidence="10">
    <location>
        <begin position="227"/>
        <end position="247"/>
    </location>
</feature>
<evidence type="ECO:0000256" key="4">
    <source>
        <dbReference type="ARBA" id="ARBA00022989"/>
    </source>
</evidence>
<dbReference type="EMBL" id="JBBPFD010000008">
    <property type="protein sequence ID" value="KAK7916561.1"/>
    <property type="molecule type" value="Genomic_DNA"/>
</dbReference>
<dbReference type="PRINTS" id="PR00237">
    <property type="entry name" value="GPCRRHODOPSN"/>
</dbReference>
<evidence type="ECO:0000256" key="8">
    <source>
        <dbReference type="ARBA" id="ARBA00023224"/>
    </source>
</evidence>
<name>A0AAW0PGG8_9GOBI</name>
<keyword evidence="8 9" id="KW-0807">Transducer</keyword>
<feature type="transmembrane region" description="Helical" evidence="11">
    <location>
        <begin position="163"/>
        <end position="188"/>
    </location>
</feature>
<dbReference type="GO" id="GO:0005768">
    <property type="term" value="C:endosome"/>
    <property type="evidence" value="ECO:0007669"/>
    <property type="project" value="TreeGrafter"/>
</dbReference>
<sequence>MEENSTSMGPENNGSTSPTPGGGRQNSHLRKFVFVGNLCAVDLLSAFLLMPMGILVSSQYFARVLFSVLECQIYIFLNVTLIAASIFTITVISVERYYYIVHPMRYEVKMTLRLASVVMAIVWINSLAFGLSTFFAWPFSHELDMIPPTHCALHWSHGENRQFFSAFFIFMCFLVPALMIFLLIVTFIKLQGSLLANTALCPLGHEGSGQENFLQFLHRTSSTVDTRTSFSASSPRSTLDHTGQSSFRIPGHVPEEFT</sequence>
<evidence type="ECO:0000313" key="14">
    <source>
        <dbReference type="Proteomes" id="UP001460270"/>
    </source>
</evidence>
<keyword evidence="3 9" id="KW-0812">Transmembrane</keyword>
<dbReference type="GO" id="GO:0043235">
    <property type="term" value="C:receptor complex"/>
    <property type="evidence" value="ECO:0007669"/>
    <property type="project" value="TreeGrafter"/>
</dbReference>
<feature type="compositionally biased region" description="Polar residues" evidence="10">
    <location>
        <begin position="1"/>
        <end position="19"/>
    </location>
</feature>
<protein>
    <recommendedName>
        <fullName evidence="12">G-protein coupled receptors family 1 profile domain-containing protein</fullName>
    </recommendedName>
</protein>
<dbReference type="SUPFAM" id="SSF81321">
    <property type="entry name" value="Family A G protein-coupled receptor-like"/>
    <property type="match status" value="1"/>
</dbReference>
<feature type="transmembrane region" description="Helical" evidence="11">
    <location>
        <begin position="73"/>
        <end position="94"/>
    </location>
</feature>
<dbReference type="GO" id="GO:0005886">
    <property type="term" value="C:plasma membrane"/>
    <property type="evidence" value="ECO:0007669"/>
    <property type="project" value="UniProtKB-SubCell"/>
</dbReference>
<keyword evidence="2" id="KW-1003">Cell membrane</keyword>
<evidence type="ECO:0000256" key="10">
    <source>
        <dbReference type="SAM" id="MobiDB-lite"/>
    </source>
</evidence>
<accession>A0AAW0PGG8</accession>
<dbReference type="AlphaFoldDB" id="A0AAW0PGG8"/>
<feature type="region of interest" description="Disordered" evidence="10">
    <location>
        <begin position="1"/>
        <end position="24"/>
    </location>
</feature>
<dbReference type="InterPro" id="IPR000276">
    <property type="entry name" value="GPCR_Rhodpsn"/>
</dbReference>
<feature type="domain" description="G-protein coupled receptors family 1 profile" evidence="12">
    <location>
        <begin position="33"/>
        <end position="190"/>
    </location>
</feature>
<dbReference type="PANTHER" id="PTHR22752">
    <property type="entry name" value="G PROTEIN-COUPLED RECEPTOR"/>
    <property type="match status" value="1"/>
</dbReference>
<dbReference type="Pfam" id="PF00001">
    <property type="entry name" value="7tm_1"/>
    <property type="match status" value="1"/>
</dbReference>
<evidence type="ECO:0000259" key="12">
    <source>
        <dbReference type="PROSITE" id="PS50262"/>
    </source>
</evidence>
<dbReference type="Proteomes" id="UP001460270">
    <property type="component" value="Unassembled WGS sequence"/>
</dbReference>
<keyword evidence="6 11" id="KW-0472">Membrane</keyword>
<keyword evidence="7 9" id="KW-0675">Receptor</keyword>
<comment type="similarity">
    <text evidence="9">Belongs to the G-protein coupled receptor 1 family.</text>
</comment>
<feature type="transmembrane region" description="Helical" evidence="11">
    <location>
        <begin position="32"/>
        <end position="61"/>
    </location>
</feature>
<gene>
    <name evidence="13" type="ORF">WMY93_012322</name>
</gene>
<evidence type="ECO:0000256" key="7">
    <source>
        <dbReference type="ARBA" id="ARBA00023170"/>
    </source>
</evidence>
<feature type="region of interest" description="Disordered" evidence="10">
    <location>
        <begin position="227"/>
        <end position="258"/>
    </location>
</feature>
<keyword evidence="5 9" id="KW-0297">G-protein coupled receptor</keyword>
<keyword evidence="14" id="KW-1185">Reference proteome</keyword>
<proteinExistence type="inferred from homology"/>
<organism evidence="13 14">
    <name type="scientific">Mugilogobius chulae</name>
    <name type="common">yellowstripe goby</name>
    <dbReference type="NCBI Taxonomy" id="88201"/>
    <lineage>
        <taxon>Eukaryota</taxon>
        <taxon>Metazoa</taxon>
        <taxon>Chordata</taxon>
        <taxon>Craniata</taxon>
        <taxon>Vertebrata</taxon>
        <taxon>Euteleostomi</taxon>
        <taxon>Actinopterygii</taxon>
        <taxon>Neopterygii</taxon>
        <taxon>Teleostei</taxon>
        <taxon>Neoteleostei</taxon>
        <taxon>Acanthomorphata</taxon>
        <taxon>Gobiaria</taxon>
        <taxon>Gobiiformes</taxon>
        <taxon>Gobioidei</taxon>
        <taxon>Gobiidae</taxon>
        <taxon>Gobionellinae</taxon>
        <taxon>Mugilogobius</taxon>
    </lineage>
</organism>
<evidence type="ECO:0000256" key="5">
    <source>
        <dbReference type="ARBA" id="ARBA00023040"/>
    </source>
</evidence>
<evidence type="ECO:0000313" key="13">
    <source>
        <dbReference type="EMBL" id="KAK7916561.1"/>
    </source>
</evidence>